<proteinExistence type="predicted"/>
<dbReference type="AlphaFoldDB" id="A0A841ZPD3"/>
<gene>
    <name evidence="1" type="ORF">HB912_06980</name>
</gene>
<reference evidence="1 2" key="1">
    <citation type="submission" date="2020-03" db="EMBL/GenBank/DDBJ databases">
        <title>Soil Listeria distribution.</title>
        <authorList>
            <person name="Liao J."/>
            <person name="Wiedmann M."/>
        </authorList>
    </citation>
    <scope>NUCLEOTIDE SEQUENCE [LARGE SCALE GENOMIC DNA]</scope>
    <source>
        <strain evidence="1 2">FSL L7-1507</strain>
    </source>
</reference>
<name>A0A841ZPD3_9LIST</name>
<sequence length="111" mass="13416">MNEEIKEYKERMEDTIELLGYKALRYSLFAGENNHREEYQIRIEYIDGFFEVYVTGERASVSGVNKFDEFSDARMEFLIKAQLMILRNRRRVRDEKPTDYSCPLWDKDKVK</sequence>
<dbReference type="RefSeq" id="WP_185373268.1">
    <property type="nucleotide sequence ID" value="NZ_JAARRM010000002.1"/>
</dbReference>
<dbReference type="Pfam" id="PF15597">
    <property type="entry name" value="Imm59"/>
    <property type="match status" value="1"/>
</dbReference>
<dbReference type="InterPro" id="IPR028954">
    <property type="entry name" value="Imm59"/>
</dbReference>
<accession>A0A841ZPD3</accession>
<evidence type="ECO:0000313" key="1">
    <source>
        <dbReference type="EMBL" id="MBC1521387.1"/>
    </source>
</evidence>
<dbReference type="Proteomes" id="UP000559885">
    <property type="component" value="Unassembled WGS sequence"/>
</dbReference>
<organism evidence="1 2">
    <name type="scientific">Listeria aquatica</name>
    <dbReference type="NCBI Taxonomy" id="1494960"/>
    <lineage>
        <taxon>Bacteria</taxon>
        <taxon>Bacillati</taxon>
        <taxon>Bacillota</taxon>
        <taxon>Bacilli</taxon>
        <taxon>Bacillales</taxon>
        <taxon>Listeriaceae</taxon>
        <taxon>Listeria</taxon>
    </lineage>
</organism>
<comment type="caution">
    <text evidence="1">The sequence shown here is derived from an EMBL/GenBank/DDBJ whole genome shotgun (WGS) entry which is preliminary data.</text>
</comment>
<protein>
    <submittedName>
        <fullName evidence="1">Uncharacterized protein</fullName>
    </submittedName>
</protein>
<dbReference type="EMBL" id="JAARRM010000002">
    <property type="protein sequence ID" value="MBC1521387.1"/>
    <property type="molecule type" value="Genomic_DNA"/>
</dbReference>
<evidence type="ECO:0000313" key="2">
    <source>
        <dbReference type="Proteomes" id="UP000559885"/>
    </source>
</evidence>